<dbReference type="EMBL" id="QUMS01000001">
    <property type="protein sequence ID" value="REG10529.1"/>
    <property type="molecule type" value="Genomic_DNA"/>
</dbReference>
<dbReference type="AlphaFoldDB" id="A0A347ZUA5"/>
<feature type="domain" description="DUF3592" evidence="2">
    <location>
        <begin position="47"/>
        <end position="114"/>
    </location>
</feature>
<reference evidence="3 4" key="1">
    <citation type="submission" date="2018-08" db="EMBL/GenBank/DDBJ databases">
        <title>Genomic Encyclopedia of Type Strains, Phase IV (KMG-IV): sequencing the most valuable type-strain genomes for metagenomic binning, comparative biology and taxonomic classification.</title>
        <authorList>
            <person name="Goeker M."/>
        </authorList>
    </citation>
    <scope>NUCLEOTIDE SEQUENCE [LARGE SCALE GENOMIC DNA]</scope>
    <source>
        <strain evidence="3 4">DSM 23923</strain>
    </source>
</reference>
<accession>A0A347ZUA5</accession>
<name>A0A347ZUA5_9CHLR</name>
<keyword evidence="1" id="KW-1133">Transmembrane helix</keyword>
<protein>
    <submittedName>
        <fullName evidence="3">Uncharacterized protein DUF3592</fullName>
    </submittedName>
</protein>
<feature type="transmembrane region" description="Helical" evidence="1">
    <location>
        <begin position="12"/>
        <end position="34"/>
    </location>
</feature>
<organism evidence="3 4">
    <name type="scientific">Pelolinea submarina</name>
    <dbReference type="NCBI Taxonomy" id="913107"/>
    <lineage>
        <taxon>Bacteria</taxon>
        <taxon>Bacillati</taxon>
        <taxon>Chloroflexota</taxon>
        <taxon>Anaerolineae</taxon>
        <taxon>Anaerolineales</taxon>
        <taxon>Anaerolineaceae</taxon>
        <taxon>Pelolinea</taxon>
    </lineage>
</organism>
<evidence type="ECO:0000313" key="4">
    <source>
        <dbReference type="Proteomes" id="UP000256388"/>
    </source>
</evidence>
<dbReference type="OrthoDB" id="4289693at2"/>
<comment type="caution">
    <text evidence="3">The sequence shown here is derived from an EMBL/GenBank/DDBJ whole genome shotgun (WGS) entry which is preliminary data.</text>
</comment>
<dbReference type="RefSeq" id="WP_116223705.1">
    <property type="nucleotide sequence ID" value="NZ_AP018437.1"/>
</dbReference>
<dbReference type="Pfam" id="PF12158">
    <property type="entry name" value="DUF3592"/>
    <property type="match status" value="1"/>
</dbReference>
<keyword evidence="1" id="KW-0812">Transmembrane</keyword>
<keyword evidence="4" id="KW-1185">Reference proteome</keyword>
<keyword evidence="1" id="KW-0472">Membrane</keyword>
<dbReference type="InterPro" id="IPR021994">
    <property type="entry name" value="DUF3592"/>
</dbReference>
<sequence length="152" mass="16639">MNLIRHVKQSLSGAPIILFLVGLIFFGVGGGLTYHQFIFKMNALQAPGEVVGLSERCDDDGCFYNPSVRFTTIGGETVFYHSTYGSNPPEYKVGEVVTIFYKSENHEKAIIAGEGGVFRIIFMGVGGLILLAGLILFGVNLYHSFLIKEQTP</sequence>
<feature type="transmembrane region" description="Helical" evidence="1">
    <location>
        <begin position="117"/>
        <end position="142"/>
    </location>
</feature>
<gene>
    <name evidence="3" type="ORF">DFR64_0388</name>
</gene>
<dbReference type="Proteomes" id="UP000256388">
    <property type="component" value="Unassembled WGS sequence"/>
</dbReference>
<evidence type="ECO:0000313" key="3">
    <source>
        <dbReference type="EMBL" id="REG10529.1"/>
    </source>
</evidence>
<proteinExistence type="predicted"/>
<evidence type="ECO:0000256" key="1">
    <source>
        <dbReference type="SAM" id="Phobius"/>
    </source>
</evidence>
<evidence type="ECO:0000259" key="2">
    <source>
        <dbReference type="Pfam" id="PF12158"/>
    </source>
</evidence>